<organism evidence="2 3">
    <name type="scientific">Prorocentrum cordatum</name>
    <dbReference type="NCBI Taxonomy" id="2364126"/>
    <lineage>
        <taxon>Eukaryota</taxon>
        <taxon>Sar</taxon>
        <taxon>Alveolata</taxon>
        <taxon>Dinophyceae</taxon>
        <taxon>Prorocentrales</taxon>
        <taxon>Prorocentraceae</taxon>
        <taxon>Prorocentrum</taxon>
    </lineage>
</organism>
<proteinExistence type="predicted"/>
<accession>A0ABN9WK89</accession>
<protein>
    <submittedName>
        <fullName evidence="2">Uncharacterized protein</fullName>
    </submittedName>
</protein>
<evidence type="ECO:0000313" key="3">
    <source>
        <dbReference type="Proteomes" id="UP001189429"/>
    </source>
</evidence>
<feature type="region of interest" description="Disordered" evidence="1">
    <location>
        <begin position="94"/>
        <end position="128"/>
    </location>
</feature>
<dbReference type="EMBL" id="CAUYUJ010018665">
    <property type="protein sequence ID" value="CAK0885395.1"/>
    <property type="molecule type" value="Genomic_DNA"/>
</dbReference>
<gene>
    <name evidence="2" type="ORF">PCOR1329_LOCUS67022</name>
</gene>
<sequence length="128" mass="13145">MLFGALDCCAASCYRRLEEASQFVQGRAGATASQQETRWFGGLDGCSTKCCRSLEEVGCKDIAVQVSIEGVGDVPPLTLGDERVVSPQLVAPAAAEERAAASGGPGPATPRARARGPWEAGVGVHGSP</sequence>
<evidence type="ECO:0000313" key="2">
    <source>
        <dbReference type="EMBL" id="CAK0885395.1"/>
    </source>
</evidence>
<evidence type="ECO:0000256" key="1">
    <source>
        <dbReference type="SAM" id="MobiDB-lite"/>
    </source>
</evidence>
<reference evidence="2" key="1">
    <citation type="submission" date="2023-10" db="EMBL/GenBank/DDBJ databases">
        <authorList>
            <person name="Chen Y."/>
            <person name="Shah S."/>
            <person name="Dougan E. K."/>
            <person name="Thang M."/>
            <person name="Chan C."/>
        </authorList>
    </citation>
    <scope>NUCLEOTIDE SEQUENCE [LARGE SCALE GENOMIC DNA]</scope>
</reference>
<name>A0ABN9WK89_9DINO</name>
<keyword evidence="3" id="KW-1185">Reference proteome</keyword>
<dbReference type="Proteomes" id="UP001189429">
    <property type="component" value="Unassembled WGS sequence"/>
</dbReference>
<comment type="caution">
    <text evidence="2">The sequence shown here is derived from an EMBL/GenBank/DDBJ whole genome shotgun (WGS) entry which is preliminary data.</text>
</comment>